<feature type="active site" description="Proton acceptor" evidence="10">
    <location>
        <position position="295"/>
    </location>
</feature>
<feature type="active site" description="Proton acceptor" evidence="10">
    <location>
        <position position="177"/>
    </location>
</feature>
<feature type="binding site" evidence="10">
    <location>
        <position position="380"/>
    </location>
    <ligand>
        <name>substrate</name>
    </ligand>
</feature>
<comment type="catalytic activity">
    <reaction evidence="10">
        <text>D-ribulose 1,5-bisphosphate + O2 = 2-phosphoglycolate + (2R)-3-phosphoglycerate + 2 H(+)</text>
        <dbReference type="Rhea" id="RHEA:36631"/>
        <dbReference type="ChEBI" id="CHEBI:15378"/>
        <dbReference type="ChEBI" id="CHEBI:15379"/>
        <dbReference type="ChEBI" id="CHEBI:57870"/>
        <dbReference type="ChEBI" id="CHEBI:58033"/>
        <dbReference type="ChEBI" id="CHEBI:58272"/>
    </reaction>
</comment>
<comment type="caution">
    <text evidence="10">Lacks conserved residue(s) required for the propagation of feature annotation.</text>
</comment>
<dbReference type="Pfam" id="PF00016">
    <property type="entry name" value="RuBisCO_large"/>
    <property type="match status" value="1"/>
</dbReference>
<feature type="binding site" evidence="10">
    <location>
        <position position="175"/>
    </location>
    <ligand>
        <name>substrate</name>
    </ligand>
</feature>
<reference evidence="13 14" key="1">
    <citation type="submission" date="2014-09" db="EMBL/GenBank/DDBJ databases">
        <title>Isolation and characterization of Aurantimonas altamirensis ON-56566 from clinical sample following a dog bite.</title>
        <authorList>
            <person name="Eshaghi A."/>
            <person name="Li A."/>
            <person name="Shahinas D."/>
            <person name="Bahn P."/>
            <person name="Kus J.V."/>
            <person name="Patel S.N."/>
        </authorList>
    </citation>
    <scope>NUCLEOTIDE SEQUENCE [LARGE SCALE GENOMIC DNA]</scope>
    <source>
        <strain evidence="13 14">ON-56566</strain>
    </source>
</reference>
<evidence type="ECO:0000256" key="7">
    <source>
        <dbReference type="ARBA" id="ARBA00023239"/>
    </source>
</evidence>
<evidence type="ECO:0000256" key="6">
    <source>
        <dbReference type="ARBA" id="ARBA00023033"/>
    </source>
</evidence>
<feature type="binding site" evidence="10">
    <location>
        <position position="179"/>
    </location>
    <ligand>
        <name>substrate</name>
    </ligand>
</feature>
<evidence type="ECO:0000256" key="5">
    <source>
        <dbReference type="ARBA" id="ARBA00023002"/>
    </source>
</evidence>
<evidence type="ECO:0000313" key="14">
    <source>
        <dbReference type="Proteomes" id="UP000030826"/>
    </source>
</evidence>
<evidence type="ECO:0000313" key="13">
    <source>
        <dbReference type="EMBL" id="KHJ55793.1"/>
    </source>
</evidence>
<keyword evidence="3 10" id="KW-0479">Metal-binding</keyword>
<dbReference type="GO" id="GO:0000287">
    <property type="term" value="F:magnesium ion binding"/>
    <property type="evidence" value="ECO:0007669"/>
    <property type="project" value="UniProtKB-UniRule"/>
</dbReference>
<keyword evidence="7 10" id="KW-0456">Lyase</keyword>
<comment type="function">
    <text evidence="10">RuBisCO catalyzes two reactions: the carboxylation of D-ribulose 1,5-bisphosphate, the primary event in carbon dioxide fixation, as well as the oxidative fragmentation of the pentose substrate. Both reactions occur simultaneously and in competition at the same active site.</text>
</comment>
<dbReference type="InterPro" id="IPR033966">
    <property type="entry name" value="RuBisCO"/>
</dbReference>
<protein>
    <recommendedName>
        <fullName evidence="10">Ribulose bisphosphate carboxylase large chain</fullName>
        <shortName evidence="10">RuBisCO large subunit</shortName>
        <ecNumber evidence="10">4.1.1.39</ecNumber>
    </recommendedName>
</protein>
<dbReference type="PANTHER" id="PTHR42704:SF17">
    <property type="entry name" value="RIBULOSE BISPHOSPHATE CARBOXYLASE LARGE CHAIN"/>
    <property type="match status" value="1"/>
</dbReference>
<evidence type="ECO:0000256" key="10">
    <source>
        <dbReference type="HAMAP-Rule" id="MF_01338"/>
    </source>
</evidence>
<dbReference type="PROSITE" id="PS00157">
    <property type="entry name" value="RUBISCO_LARGE"/>
    <property type="match status" value="1"/>
</dbReference>
<dbReference type="SFLD" id="SFLDS00014">
    <property type="entry name" value="RuBisCO"/>
    <property type="match status" value="1"/>
</dbReference>
<dbReference type="NCBIfam" id="NF003252">
    <property type="entry name" value="PRK04208.1"/>
    <property type="match status" value="1"/>
</dbReference>
<keyword evidence="4 10" id="KW-0460">Magnesium</keyword>
<dbReference type="SFLD" id="SFLDG01052">
    <property type="entry name" value="RuBisCO"/>
    <property type="match status" value="1"/>
</dbReference>
<proteinExistence type="inferred from homology"/>
<accession>A0A0B1Q4L2</accession>
<comment type="subunit">
    <text evidence="10">Heterohexadecamer of 8 large chains and 8 small chains.</text>
</comment>
<evidence type="ECO:0000256" key="2">
    <source>
        <dbReference type="ARBA" id="ARBA00022567"/>
    </source>
</evidence>
<evidence type="ECO:0000256" key="4">
    <source>
        <dbReference type="ARBA" id="ARBA00022842"/>
    </source>
</evidence>
<dbReference type="STRING" id="370622.LA66_03955"/>
<dbReference type="InterPro" id="IPR000685">
    <property type="entry name" value="RuBisCO_lsu_C"/>
</dbReference>
<organism evidence="13 14">
    <name type="scientific">Aureimonas altamirensis</name>
    <dbReference type="NCBI Taxonomy" id="370622"/>
    <lineage>
        <taxon>Bacteria</taxon>
        <taxon>Pseudomonadati</taxon>
        <taxon>Pseudomonadota</taxon>
        <taxon>Alphaproteobacteria</taxon>
        <taxon>Hyphomicrobiales</taxon>
        <taxon>Aurantimonadaceae</taxon>
        <taxon>Aureimonas</taxon>
    </lineage>
</organism>
<feature type="binding site" description="in homodimeric partner" evidence="10">
    <location>
        <position position="125"/>
    </location>
    <ligand>
        <name>substrate</name>
    </ligand>
</feature>
<feature type="binding site" evidence="10">
    <location>
        <position position="205"/>
    </location>
    <ligand>
        <name>Mg(2+)</name>
        <dbReference type="ChEBI" id="CHEBI:18420"/>
    </ligand>
</feature>
<evidence type="ECO:0000259" key="12">
    <source>
        <dbReference type="Pfam" id="PF02788"/>
    </source>
</evidence>
<comment type="catalytic activity">
    <reaction evidence="9 10">
        <text>2 (2R)-3-phosphoglycerate + 2 H(+) = D-ribulose 1,5-bisphosphate + CO2 + H2O</text>
        <dbReference type="Rhea" id="RHEA:23124"/>
        <dbReference type="ChEBI" id="CHEBI:15377"/>
        <dbReference type="ChEBI" id="CHEBI:15378"/>
        <dbReference type="ChEBI" id="CHEBI:16526"/>
        <dbReference type="ChEBI" id="CHEBI:57870"/>
        <dbReference type="ChEBI" id="CHEBI:58272"/>
        <dbReference type="EC" id="4.1.1.39"/>
    </reaction>
</comment>
<evidence type="ECO:0000256" key="9">
    <source>
        <dbReference type="ARBA" id="ARBA00049469"/>
    </source>
</evidence>
<dbReference type="GO" id="GO:0004497">
    <property type="term" value="F:monooxygenase activity"/>
    <property type="evidence" value="ECO:0007669"/>
    <property type="project" value="UniProtKB-KW"/>
</dbReference>
<dbReference type="InterPro" id="IPR020888">
    <property type="entry name" value="RuBisCO_lsuI"/>
</dbReference>
<gene>
    <name evidence="13" type="primary">rbcL</name>
    <name evidence="10" type="synonym">cbbL</name>
    <name evidence="13" type="ORF">LA66_03955</name>
</gene>
<dbReference type="InterPro" id="IPR036376">
    <property type="entry name" value="RuBisCO_lsu_C_sf"/>
</dbReference>
<sequence>MTDQSQTVTGKERYKSGVMEYKRMGYWEPHYEPKDTDLVACFRITPQDGVDPIEAAAAVAGESSTATWTVVWTDRLTAAEKYRAKAYRVDPVPNAEGSYFAYIAYDLDLFESGSIANLTASIIGNVFGFKPLKALRLEDMRLPTAYVKTFQGPATGIVVERERLDKFGRPLLGATVKPKLGLSGRNYGRVVYEALKGGLDFTKDDENINSQPFMHWRERFLYCMEAVNKAQAATGEIKGTYLNVTAATMEDMYERAEFARDLGSAIIMIDLVIGWTAIQSMAKWARRNNMILHLHRAGHSTYTRQKAHGVSFRVIAKWARLAGVDHIHAGTVVGKLEGDPATTRGYYDICRDEFTPQNLANGVFFDQPWASLNKMMPVASGGIHAGQMHQLLDLLGEDVVLQFGGGTIGHPMGIAAGATANRVALEAMILARNEGRDIVNEGPDILEAAARDCTPLKQALDTWKNVTFNYASTDAPDYQTSVSVAA</sequence>
<feature type="site" description="Transition state stabilizer" evidence="10">
    <location>
        <position position="335"/>
    </location>
</feature>
<dbReference type="GO" id="GO:0016984">
    <property type="term" value="F:ribulose-bisphosphate carboxylase activity"/>
    <property type="evidence" value="ECO:0007669"/>
    <property type="project" value="UniProtKB-UniRule"/>
</dbReference>
<dbReference type="RefSeq" id="WP_039188843.1">
    <property type="nucleotide sequence ID" value="NZ_JRFJ01000001.1"/>
</dbReference>
<dbReference type="Proteomes" id="UP000030826">
    <property type="component" value="Unassembled WGS sequence"/>
</dbReference>
<dbReference type="SUPFAM" id="SSF51649">
    <property type="entry name" value="RuBisCo, C-terminal domain"/>
    <property type="match status" value="1"/>
</dbReference>
<keyword evidence="5 10" id="KW-0560">Oxidoreductase</keyword>
<dbReference type="EC" id="4.1.1.39" evidence="10"/>
<dbReference type="OrthoDB" id="9764279at2"/>
<feature type="modified residue" description="N6-carboxylysine" evidence="10">
    <location>
        <position position="203"/>
    </location>
</feature>
<evidence type="ECO:0000256" key="8">
    <source>
        <dbReference type="ARBA" id="ARBA00023300"/>
    </source>
</evidence>
<evidence type="ECO:0000259" key="11">
    <source>
        <dbReference type="Pfam" id="PF00016"/>
    </source>
</evidence>
<feature type="domain" description="Ribulose bisphosphate carboxylase large subunit ferrodoxin-like N-terminal" evidence="12">
    <location>
        <begin position="26"/>
        <end position="146"/>
    </location>
</feature>
<dbReference type="Gene3D" id="3.30.70.150">
    <property type="entry name" value="RuBisCO large subunit, N-terminal domain"/>
    <property type="match status" value="1"/>
</dbReference>
<feature type="binding site" evidence="10">
    <location>
        <position position="328"/>
    </location>
    <ligand>
        <name>substrate</name>
    </ligand>
</feature>
<comment type="caution">
    <text evidence="13">The sequence shown here is derived from an EMBL/GenBank/DDBJ whole genome shotgun (WGS) entry which is preliminary data.</text>
</comment>
<comment type="miscellaneous">
    <text evidence="10">The basic functional RuBisCO is composed of a large chain homodimer in a 'head-to-tail' conformation. In form I RuBisCO this homodimer is arranged in a barrel-like tetramer with the small subunits forming a tetrameric 'cap' on each end of the 'barrel'.</text>
</comment>
<dbReference type="InterPro" id="IPR036422">
    <property type="entry name" value="RuBisCO_lsu_N_sf"/>
</dbReference>
<dbReference type="CDD" id="cd08212">
    <property type="entry name" value="RuBisCO_large_I"/>
    <property type="match status" value="1"/>
</dbReference>
<comment type="cofactor">
    <cofactor evidence="10">
        <name>Mg(2+)</name>
        <dbReference type="ChEBI" id="CHEBI:18420"/>
    </cofactor>
    <text evidence="10">Binds 1 Mg(2+) ion per subunit.</text>
</comment>
<feature type="binding site" description="via carbamate group" evidence="10">
    <location>
        <position position="203"/>
    </location>
    <ligand>
        <name>Mg(2+)</name>
        <dbReference type="ChEBI" id="CHEBI:18420"/>
    </ligand>
</feature>
<dbReference type="Gene3D" id="3.20.20.110">
    <property type="entry name" value="Ribulose bisphosphate carboxylase, large subunit, C-terminal domain"/>
    <property type="match status" value="1"/>
</dbReference>
<keyword evidence="6 10" id="KW-0503">Monooxygenase</keyword>
<dbReference type="AlphaFoldDB" id="A0A0B1Q4L2"/>
<dbReference type="InterPro" id="IPR017443">
    <property type="entry name" value="RuBisCO_lsu_fd_N"/>
</dbReference>
<feature type="binding site" evidence="10">
    <location>
        <position position="296"/>
    </location>
    <ligand>
        <name>substrate</name>
    </ligand>
</feature>
<dbReference type="GO" id="GO:0019253">
    <property type="term" value="P:reductive pentose-phosphate cycle"/>
    <property type="evidence" value="ECO:0007669"/>
    <property type="project" value="UniProtKB-UniRule"/>
</dbReference>
<evidence type="ECO:0000256" key="3">
    <source>
        <dbReference type="ARBA" id="ARBA00022723"/>
    </source>
</evidence>
<evidence type="ECO:0000256" key="1">
    <source>
        <dbReference type="ARBA" id="ARBA00006204"/>
    </source>
</evidence>
<dbReference type="SUPFAM" id="SSF54966">
    <property type="entry name" value="RuBisCO, large subunit, small (N-terminal) domain"/>
    <property type="match status" value="1"/>
</dbReference>
<dbReference type="HAMAP" id="MF_01338">
    <property type="entry name" value="RuBisCO_L_type1"/>
    <property type="match status" value="1"/>
</dbReference>
<keyword evidence="8 10" id="KW-0120">Carbon dioxide fixation</keyword>
<feature type="domain" description="Ribulose bisphosphate carboxylase large subunit C-terminal" evidence="11">
    <location>
        <begin position="156"/>
        <end position="463"/>
    </location>
</feature>
<keyword evidence="2 10" id="KW-0113">Calvin cycle</keyword>
<name>A0A0B1Q4L2_9HYPH</name>
<dbReference type="SFLD" id="SFLDG00301">
    <property type="entry name" value="RuBisCO-like_proteins"/>
    <property type="match status" value="1"/>
</dbReference>
<dbReference type="Pfam" id="PF02788">
    <property type="entry name" value="RuBisCO_large_N"/>
    <property type="match status" value="1"/>
</dbReference>
<feature type="binding site" evidence="10">
    <location>
        <position position="206"/>
    </location>
    <ligand>
        <name>Mg(2+)</name>
        <dbReference type="ChEBI" id="CHEBI:18420"/>
    </ligand>
</feature>
<dbReference type="PANTHER" id="PTHR42704">
    <property type="entry name" value="RIBULOSE BISPHOSPHATE CARBOXYLASE"/>
    <property type="match status" value="1"/>
</dbReference>
<dbReference type="EMBL" id="JRFJ01000001">
    <property type="protein sequence ID" value="KHJ55793.1"/>
    <property type="molecule type" value="Genomic_DNA"/>
</dbReference>
<dbReference type="InterPro" id="IPR020878">
    <property type="entry name" value="RuBisCo_large_chain_AS"/>
</dbReference>
<comment type="similarity">
    <text evidence="1 10">Belongs to the RuBisCO large chain family. Type I subfamily.</text>
</comment>